<reference evidence="1" key="1">
    <citation type="journal article" date="2014" name="Genome Announc.">
        <title>De novo whole-genome sequence and genome annotation of Lichtheimia ramosa.</title>
        <authorList>
            <person name="Linde J."/>
            <person name="Schwartze V."/>
            <person name="Binder U."/>
            <person name="Lass-Florl C."/>
            <person name="Voigt K."/>
            <person name="Horn F."/>
        </authorList>
    </citation>
    <scope>NUCLEOTIDE SEQUENCE</scope>
    <source>
        <strain evidence="1">JMRC FSU:6197</strain>
    </source>
</reference>
<proteinExistence type="predicted"/>
<organism evidence="1">
    <name type="scientific">Lichtheimia ramosa</name>
    <dbReference type="NCBI Taxonomy" id="688394"/>
    <lineage>
        <taxon>Eukaryota</taxon>
        <taxon>Fungi</taxon>
        <taxon>Fungi incertae sedis</taxon>
        <taxon>Mucoromycota</taxon>
        <taxon>Mucoromycotina</taxon>
        <taxon>Mucoromycetes</taxon>
        <taxon>Mucorales</taxon>
        <taxon>Lichtheimiaceae</taxon>
        <taxon>Lichtheimia</taxon>
    </lineage>
</organism>
<evidence type="ECO:0000313" key="1">
    <source>
        <dbReference type="EMBL" id="CDS10683.1"/>
    </source>
</evidence>
<gene>
    <name evidence="1" type="ORF">LRAMOSA11169</name>
</gene>
<dbReference type="EMBL" id="LK023339">
    <property type="protein sequence ID" value="CDS10683.1"/>
    <property type="molecule type" value="Genomic_DNA"/>
</dbReference>
<accession>A0A077WUH7</accession>
<sequence>MKDITTRYQQPATRINNTREHLELATNNYMTSIGLTPEEIRKHMHDPPLCFCNKKAHRSETALGTMYDCHNLQDEKAQKICGFHVHGKAWNTFRERGHLDVNDPELSVCPYFNFTFCVRFRVINDYSKQTLAVPRCFCGLRVKMAEQNGRIVFKCPNYDIDGAKPKCAWNLWAEQVAFGRPQPLLHDFDSFRND</sequence>
<dbReference type="AlphaFoldDB" id="A0A077WUH7"/>
<dbReference type="OrthoDB" id="1711136at2759"/>
<protein>
    <submittedName>
        <fullName evidence="1">Uncharacterized protein</fullName>
    </submittedName>
</protein>
<name>A0A077WUH7_9FUNG</name>